<keyword evidence="5" id="KW-1185">Reference proteome</keyword>
<dbReference type="GO" id="GO:0016757">
    <property type="term" value="F:glycosyltransferase activity"/>
    <property type="evidence" value="ECO:0007669"/>
    <property type="project" value="TreeGrafter"/>
</dbReference>
<dbReference type="Gene3D" id="2.60.120.200">
    <property type="match status" value="1"/>
</dbReference>
<keyword evidence="2" id="KW-0472">Membrane</keyword>
<dbReference type="PANTHER" id="PTHR10963">
    <property type="entry name" value="GLYCOSYL HYDROLASE-RELATED"/>
    <property type="match status" value="1"/>
</dbReference>
<dbReference type="GO" id="GO:0031505">
    <property type="term" value="P:fungal-type cell wall organization"/>
    <property type="evidence" value="ECO:0007669"/>
    <property type="project" value="TreeGrafter"/>
</dbReference>
<evidence type="ECO:0000256" key="1">
    <source>
        <dbReference type="SAM" id="MobiDB-lite"/>
    </source>
</evidence>
<evidence type="ECO:0000313" key="5">
    <source>
        <dbReference type="Proteomes" id="UP000033140"/>
    </source>
</evidence>
<dbReference type="STRING" id="698492.A0A0E9NSG6"/>
<organism evidence="4 5">
    <name type="scientific">Saitoella complicata (strain BCRC 22490 / CBS 7301 / JCM 7358 / NBRC 10748 / NRRL Y-17804)</name>
    <dbReference type="NCBI Taxonomy" id="698492"/>
    <lineage>
        <taxon>Eukaryota</taxon>
        <taxon>Fungi</taxon>
        <taxon>Dikarya</taxon>
        <taxon>Ascomycota</taxon>
        <taxon>Taphrinomycotina</taxon>
        <taxon>Taphrinomycotina incertae sedis</taxon>
        <taxon>Saitoella</taxon>
    </lineage>
</organism>
<evidence type="ECO:0000313" key="4">
    <source>
        <dbReference type="EMBL" id="GAO52606.1"/>
    </source>
</evidence>
<accession>A0A0E9NSG6</accession>
<dbReference type="PANTHER" id="PTHR10963:SF68">
    <property type="entry name" value="GLYCOSIDASE CRH1-RELATED"/>
    <property type="match status" value="1"/>
</dbReference>
<feature type="region of interest" description="Disordered" evidence="1">
    <location>
        <begin position="103"/>
        <end position="122"/>
    </location>
</feature>
<dbReference type="Proteomes" id="UP000033140">
    <property type="component" value="Unassembled WGS sequence"/>
</dbReference>
<feature type="transmembrane region" description="Helical" evidence="2">
    <location>
        <begin position="625"/>
        <end position="645"/>
    </location>
</feature>
<dbReference type="InterPro" id="IPR013320">
    <property type="entry name" value="ConA-like_dom_sf"/>
</dbReference>
<protein>
    <recommendedName>
        <fullName evidence="3">GH16 domain-containing protein</fullName>
    </recommendedName>
</protein>
<feature type="compositionally biased region" description="Low complexity" evidence="1">
    <location>
        <begin position="500"/>
        <end position="529"/>
    </location>
</feature>
<dbReference type="GO" id="GO:0009277">
    <property type="term" value="C:fungal-type cell wall"/>
    <property type="evidence" value="ECO:0007669"/>
    <property type="project" value="TreeGrafter"/>
</dbReference>
<proteinExistence type="predicted"/>
<dbReference type="GO" id="GO:0004553">
    <property type="term" value="F:hydrolase activity, hydrolyzing O-glycosyl compounds"/>
    <property type="evidence" value="ECO:0007669"/>
    <property type="project" value="InterPro"/>
</dbReference>
<comment type="caution">
    <text evidence="4">The sequence shown here is derived from an EMBL/GenBank/DDBJ whole genome shotgun (WGS) entry which is preliminary data.</text>
</comment>
<dbReference type="InterPro" id="IPR050546">
    <property type="entry name" value="Glycosyl_Hydrlase_16"/>
</dbReference>
<dbReference type="CDD" id="cd02183">
    <property type="entry name" value="GH16_fungal_CRH1_transglycosylase"/>
    <property type="match status" value="1"/>
</dbReference>
<feature type="domain" description="GH16" evidence="3">
    <location>
        <begin position="233"/>
        <end position="451"/>
    </location>
</feature>
<evidence type="ECO:0000259" key="3">
    <source>
        <dbReference type="PROSITE" id="PS51762"/>
    </source>
</evidence>
<dbReference type="SUPFAM" id="SSF49899">
    <property type="entry name" value="Concanavalin A-like lectins/glucanases"/>
    <property type="match status" value="1"/>
</dbReference>
<feature type="compositionally biased region" description="Low complexity" evidence="1">
    <location>
        <begin position="110"/>
        <end position="122"/>
    </location>
</feature>
<sequence>MCDIFSTLGCRGARPMAQVSDRARVDNRRRKRTRLKHRVKMSREEKFDAIGMKTSDADVRTIGCGSCDHGDGDGNELQLKGGAVIRIDHDVLSFFKLEAQPPVHRAPHRATPATSQTTPSTSHQRLRIYDGRLVLRPPRRQRLANLERAAFSAGYERVSIIKAGPCPHYFYQYRRSAAVNLYNLSLPLPLQLSPFLNVFVQQHSLTTRTMFTSAISLASALLLFSAPFTSAQTTSSCNPTQGDTCAAVDAFPTSTTVYDWTGLSGSDVPGNWTFNGSGELSYDGDNGMALTIAKRFDAPVLESNLWIWYGNVKATIKPAAGTGIVSSFILLSDVLDEIDWEWCGGDDYHSQSNFFWQADTSTGWTRGGMHDIGNSISDYHTFEIDWTPERIEWIVDGVVYRTLTSASCTVGNTVEFPQTPSQIKIGNWAGGDPDNAEGTIEWAGGVTDYAGAPFTMYIKDLTVVDYSSANTFSYSGTSGMADSILIDGKETSATGGEAVSSAHSTTTAAATGGSTSSGGSLPTSGLTTSVASTVSSGSATTKTGFVTSTAKPEPHVAYSSGASSAAASASASVAAVAGSVSGSASGSSSAKASAAKTSSAAKVSGMSTNTTLAQNSGALENHARIGAVAVVACFIVFSLPCVAGLRLAKPLFRVGGSCYIIDTLHYIVFRCRFRSSALMLHVGVIRMEQEHCG</sequence>
<dbReference type="PROSITE" id="PS51762">
    <property type="entry name" value="GH16_2"/>
    <property type="match status" value="1"/>
</dbReference>
<dbReference type="EMBL" id="BACD03000076">
    <property type="protein sequence ID" value="GAO52606.1"/>
    <property type="molecule type" value="Genomic_DNA"/>
</dbReference>
<reference evidence="4 5" key="1">
    <citation type="journal article" date="2011" name="J. Gen. Appl. Microbiol.">
        <title>Draft genome sequencing of the enigmatic yeast Saitoella complicata.</title>
        <authorList>
            <person name="Nishida H."/>
            <person name="Hamamoto M."/>
            <person name="Sugiyama J."/>
        </authorList>
    </citation>
    <scope>NUCLEOTIDE SEQUENCE [LARGE SCALE GENOMIC DNA]</scope>
    <source>
        <strain evidence="4 5">NRRL Y-17804</strain>
    </source>
</reference>
<dbReference type="AlphaFoldDB" id="A0A0E9NSG6"/>
<dbReference type="InterPro" id="IPR000757">
    <property type="entry name" value="Beta-glucanase-like"/>
</dbReference>
<keyword evidence="2" id="KW-1133">Transmembrane helix</keyword>
<name>A0A0E9NSG6_SAICN</name>
<gene>
    <name evidence="4" type="ORF">G7K_6679-t1</name>
</gene>
<reference evidence="4 5" key="3">
    <citation type="journal article" date="2015" name="Genome Announc.">
        <title>Draft Genome Sequence of the Archiascomycetous Yeast Saitoella complicata.</title>
        <authorList>
            <person name="Yamauchi K."/>
            <person name="Kondo S."/>
            <person name="Hamamoto M."/>
            <person name="Takahashi Y."/>
            <person name="Ogura Y."/>
            <person name="Hayashi T."/>
            <person name="Nishida H."/>
        </authorList>
    </citation>
    <scope>NUCLEOTIDE SEQUENCE [LARGE SCALE GENOMIC DNA]</scope>
    <source>
        <strain evidence="4 5">NRRL Y-17804</strain>
    </source>
</reference>
<keyword evidence="2" id="KW-0812">Transmembrane</keyword>
<evidence type="ECO:0000256" key="2">
    <source>
        <dbReference type="SAM" id="Phobius"/>
    </source>
</evidence>
<dbReference type="Pfam" id="PF00722">
    <property type="entry name" value="Glyco_hydro_16"/>
    <property type="match status" value="1"/>
</dbReference>
<feature type="region of interest" description="Disordered" evidence="1">
    <location>
        <begin position="494"/>
        <end position="529"/>
    </location>
</feature>
<dbReference type="GO" id="GO:0005975">
    <property type="term" value="P:carbohydrate metabolic process"/>
    <property type="evidence" value="ECO:0007669"/>
    <property type="project" value="InterPro"/>
</dbReference>
<reference evidence="4 5" key="2">
    <citation type="journal article" date="2014" name="J. Gen. Appl. Microbiol.">
        <title>The early diverging ascomycetous budding yeast Saitoella complicata has three histone deacetylases belonging to the Clr6, Hos2, and Rpd3 lineages.</title>
        <authorList>
            <person name="Nishida H."/>
            <person name="Matsumoto T."/>
            <person name="Kondo S."/>
            <person name="Hamamoto M."/>
            <person name="Yoshikawa H."/>
        </authorList>
    </citation>
    <scope>NUCLEOTIDE SEQUENCE [LARGE SCALE GENOMIC DNA]</scope>
    <source>
        <strain evidence="4 5">NRRL Y-17804</strain>
    </source>
</reference>